<comment type="caution">
    <text evidence="7">The sequence shown here is derived from an EMBL/GenBank/DDBJ whole genome shotgun (WGS) entry which is preliminary data.</text>
</comment>
<accession>A0AAV6V5K0</accession>
<reference evidence="7 8" key="1">
    <citation type="journal article" date="2022" name="Nat. Ecol. Evol.">
        <title>A masculinizing supergene underlies an exaggerated male reproductive morph in a spider.</title>
        <authorList>
            <person name="Hendrickx F."/>
            <person name="De Corte Z."/>
            <person name="Sonet G."/>
            <person name="Van Belleghem S.M."/>
            <person name="Kostlbacher S."/>
            <person name="Vangestel C."/>
        </authorList>
    </citation>
    <scope>NUCLEOTIDE SEQUENCE [LARGE SCALE GENOMIC DNA]</scope>
    <source>
        <strain evidence="7">W744_W776</strain>
    </source>
</reference>
<evidence type="ECO:0000256" key="1">
    <source>
        <dbReference type="ARBA" id="ARBA00004496"/>
    </source>
</evidence>
<dbReference type="Proteomes" id="UP000827092">
    <property type="component" value="Unassembled WGS sequence"/>
</dbReference>
<evidence type="ECO:0000313" key="8">
    <source>
        <dbReference type="Proteomes" id="UP000827092"/>
    </source>
</evidence>
<protein>
    <recommendedName>
        <fullName evidence="6">UDENN FLCN/SMCR8-type domain-containing protein</fullName>
    </recommendedName>
</protein>
<evidence type="ECO:0000313" key="7">
    <source>
        <dbReference type="EMBL" id="KAG8191839.1"/>
    </source>
</evidence>
<comment type="subcellular location">
    <subcellularLocation>
        <location evidence="1">Cytoplasm</location>
    </subcellularLocation>
</comment>
<gene>
    <name evidence="7" type="ORF">JTE90_022828</name>
</gene>
<sequence length="643" mass="72875">MLWSPNEVIAYLKEDLGVSTLDAENKQLAKATPTKPFGGFELWPSTKEDFILIAENSEIHGPNPLFTIPDLNSSIDLNALSTQILSADYQGLSNNKILPGSNAQLLMPDLAVDVHAAINYFFLFDSEARGYVRPTCLAYFTSDKHKLIKLAKPIFTALSEVAAIFQHSNILHHTSELRSLRDCIHSSTLDIKNSVSKGIAAETQLKDIQSVLEIAENFKENDLYSKHTSFIMEYLKTNSLSERILNMDTLFPTSTKASSGNNLYFRPNIKKSLKNLYLICKDGLVLGLYHLFLVHKYFKRKYENIAVSERFNKCEGDKLYLGACVKTTIRKSTNDHFQLSECYLQSCRVPSSTSLQSDSYFECLDNNFENILLNFINWGKDSHKTFDQSSSSKSLFCDSSDSCEFQRSSSFSSGYNSAENNYKLETCRHIVPLNKIWDTLDYITMDSLDIEASFLRVLQLFGDSQRLLFSMFTRVPIAVISTPQELQTAQGFIKALSVFIPRRKNEILFVDFNRQLPLKREDLSELVAVNMCIDNQVIEDLIPLQLLSSLCILNLKDCSLTSPRYFGRLLANVDQQIRALPPNGPVFPVLVSTLLEIEETVKWWHMLLSSSADTTTAAKHVLSKGYNRLDMQIIEKLSRLCKD</sequence>
<evidence type="ECO:0000256" key="3">
    <source>
        <dbReference type="ARBA" id="ARBA00022658"/>
    </source>
</evidence>
<keyword evidence="8" id="KW-1185">Reference proteome</keyword>
<dbReference type="PROSITE" id="PS51834">
    <property type="entry name" value="DENN_FLCN_SMCR8"/>
    <property type="match status" value="1"/>
</dbReference>
<evidence type="ECO:0000256" key="5">
    <source>
        <dbReference type="ARBA" id="ARBA00038137"/>
    </source>
</evidence>
<comment type="similarity">
    <text evidence="5">Belongs to the SMCR8 family.</text>
</comment>
<keyword evidence="3" id="KW-0344">Guanine-nucleotide releasing factor</keyword>
<dbReference type="AlphaFoldDB" id="A0AAV6V5K0"/>
<dbReference type="PANTHER" id="PTHR31334:SF1">
    <property type="entry name" value="GUANINE NUCLEOTIDE EXCHANGE PROTEIN SMCR8"/>
    <property type="match status" value="1"/>
</dbReference>
<keyword evidence="2" id="KW-0963">Cytoplasm</keyword>
<dbReference type="PANTHER" id="PTHR31334">
    <property type="entry name" value="SMITH-MAGENIS SYNDROME REGION GENE 8 PROTEIN"/>
    <property type="match status" value="1"/>
</dbReference>
<dbReference type="EMBL" id="JAFNEN010000151">
    <property type="protein sequence ID" value="KAG8191839.1"/>
    <property type="molecule type" value="Genomic_DNA"/>
</dbReference>
<proteinExistence type="inferred from homology"/>
<dbReference type="InterPro" id="IPR037521">
    <property type="entry name" value="FLCN/SMCR8_DENN"/>
</dbReference>
<dbReference type="GO" id="GO:0006914">
    <property type="term" value="P:autophagy"/>
    <property type="evidence" value="ECO:0007669"/>
    <property type="project" value="UniProtKB-KW"/>
</dbReference>
<dbReference type="GO" id="GO:0032045">
    <property type="term" value="C:guanyl-nucleotide exchange factor complex"/>
    <property type="evidence" value="ECO:0007669"/>
    <property type="project" value="TreeGrafter"/>
</dbReference>
<name>A0AAV6V5K0_9ARAC</name>
<dbReference type="GO" id="GO:0005085">
    <property type="term" value="F:guanyl-nucleotide exchange factor activity"/>
    <property type="evidence" value="ECO:0007669"/>
    <property type="project" value="UniProtKB-KW"/>
</dbReference>
<evidence type="ECO:0000256" key="2">
    <source>
        <dbReference type="ARBA" id="ARBA00022490"/>
    </source>
</evidence>
<keyword evidence="4" id="KW-0072">Autophagy</keyword>
<evidence type="ECO:0000256" key="4">
    <source>
        <dbReference type="ARBA" id="ARBA00023006"/>
    </source>
</evidence>
<organism evidence="7 8">
    <name type="scientific">Oedothorax gibbosus</name>
    <dbReference type="NCBI Taxonomy" id="931172"/>
    <lineage>
        <taxon>Eukaryota</taxon>
        <taxon>Metazoa</taxon>
        <taxon>Ecdysozoa</taxon>
        <taxon>Arthropoda</taxon>
        <taxon>Chelicerata</taxon>
        <taxon>Arachnida</taxon>
        <taxon>Araneae</taxon>
        <taxon>Araneomorphae</taxon>
        <taxon>Entelegynae</taxon>
        <taxon>Araneoidea</taxon>
        <taxon>Linyphiidae</taxon>
        <taxon>Erigoninae</taxon>
        <taxon>Oedothorax</taxon>
    </lineage>
</organism>
<dbReference type="GO" id="GO:0005737">
    <property type="term" value="C:cytoplasm"/>
    <property type="evidence" value="ECO:0007669"/>
    <property type="project" value="UniProtKB-SubCell"/>
</dbReference>
<feature type="domain" description="UDENN FLCN/SMCR8-type" evidence="6">
    <location>
        <begin position="41"/>
        <end position="642"/>
    </location>
</feature>
<evidence type="ECO:0000259" key="6">
    <source>
        <dbReference type="PROSITE" id="PS51834"/>
    </source>
</evidence>